<keyword evidence="2" id="KW-1185">Reference proteome</keyword>
<reference evidence="1" key="2">
    <citation type="submission" date="2020-09" db="EMBL/GenBank/DDBJ databases">
        <authorList>
            <person name="Sun Q."/>
            <person name="Zhou Y."/>
        </authorList>
    </citation>
    <scope>NUCLEOTIDE SEQUENCE</scope>
    <source>
        <strain evidence="1">CGMCC 1.16012</strain>
    </source>
</reference>
<comment type="caution">
    <text evidence="1">The sequence shown here is derived from an EMBL/GenBank/DDBJ whole genome shotgun (WGS) entry which is preliminary data.</text>
</comment>
<gene>
    <name evidence="1" type="primary">kpsS</name>
    <name evidence="1" type="ORF">GCM10011517_03030</name>
</gene>
<evidence type="ECO:0000313" key="1">
    <source>
        <dbReference type="EMBL" id="GGE38640.1"/>
    </source>
</evidence>
<dbReference type="OrthoDB" id="9794206at2"/>
<reference evidence="1" key="1">
    <citation type="journal article" date="2014" name="Int. J. Syst. Evol. Microbiol.">
        <title>Complete genome sequence of Corynebacterium casei LMG S-19264T (=DSM 44701T), isolated from a smear-ripened cheese.</title>
        <authorList>
            <consortium name="US DOE Joint Genome Institute (JGI-PGF)"/>
            <person name="Walter F."/>
            <person name="Albersmeier A."/>
            <person name="Kalinowski J."/>
            <person name="Ruckert C."/>
        </authorList>
    </citation>
    <scope>NUCLEOTIDE SEQUENCE</scope>
    <source>
        <strain evidence="1">CGMCC 1.16012</strain>
    </source>
</reference>
<dbReference type="Pfam" id="PF05159">
    <property type="entry name" value="Capsule_synth"/>
    <property type="match status" value="1"/>
</dbReference>
<dbReference type="GO" id="GO:0000271">
    <property type="term" value="P:polysaccharide biosynthetic process"/>
    <property type="evidence" value="ECO:0007669"/>
    <property type="project" value="InterPro"/>
</dbReference>
<sequence>MSSIEKRFLFLQGPHGPFFCQLARNLRKAGHKTWRVAFNSGDQLFWAQRRNLIRFTDTAENWPKTCQDLLDKHQITDIVLYGEARAHHAEAARIAKERGLRVHFFEEGYMRPYWVTYERGGTNGNSRLMEIPVSEMARQLGKCDLRPPPAPAHWGEMRQHVFYGALYHYFVLGLNWRFRKFLPHRGISVGAEFRHYIRRLFLMPAQAVHRAIMTRKALRGGFPYHLVLLQLEHDASFRAHSPFKSGAEFMEICVRGFAKGAPPHHRLVFKAHPLEDGRARQRVKLRKLAKKYGVADRVFYIRGGKLAYLLRTATSAITVNSTAAQQVLWRGLPLKSFGKAVYTKPEFVSPQGIEAFFRNPMVPDLDAYHTYRRFLMETSQITGGYYSRAGREALLRRATDLVLQDSDTYSRLARPDAAPQQHLAAVQ</sequence>
<dbReference type="EMBL" id="BMKN01000001">
    <property type="protein sequence ID" value="GGE38640.1"/>
    <property type="molecule type" value="Genomic_DNA"/>
</dbReference>
<dbReference type="Proteomes" id="UP000606730">
    <property type="component" value="Unassembled WGS sequence"/>
</dbReference>
<accession>A0A917EG42</accession>
<name>A0A917EG42_9RHOB</name>
<proteinExistence type="predicted"/>
<organism evidence="1 2">
    <name type="scientific">Actibacterium pelagium</name>
    <dbReference type="NCBI Taxonomy" id="2029103"/>
    <lineage>
        <taxon>Bacteria</taxon>
        <taxon>Pseudomonadati</taxon>
        <taxon>Pseudomonadota</taxon>
        <taxon>Alphaproteobacteria</taxon>
        <taxon>Rhodobacterales</taxon>
        <taxon>Roseobacteraceae</taxon>
        <taxon>Actibacterium</taxon>
    </lineage>
</organism>
<dbReference type="GO" id="GO:0015774">
    <property type="term" value="P:polysaccharide transport"/>
    <property type="evidence" value="ECO:0007669"/>
    <property type="project" value="InterPro"/>
</dbReference>
<dbReference type="InterPro" id="IPR007833">
    <property type="entry name" value="Capsule_polysaccharide_synth"/>
</dbReference>
<protein>
    <submittedName>
        <fullName evidence="1">Capsule biosynthesis protein CapA</fullName>
    </submittedName>
</protein>
<dbReference type="RefSeq" id="WP_095596758.1">
    <property type="nucleotide sequence ID" value="NZ_BMKN01000001.1"/>
</dbReference>
<evidence type="ECO:0000313" key="2">
    <source>
        <dbReference type="Proteomes" id="UP000606730"/>
    </source>
</evidence>
<dbReference type="AlphaFoldDB" id="A0A917EG42"/>